<accession>A0A0A8L042</accession>
<organism evidence="4 5">
    <name type="scientific">Kluyveromyces dobzhanskii CBS 2104</name>
    <dbReference type="NCBI Taxonomy" id="1427455"/>
    <lineage>
        <taxon>Eukaryota</taxon>
        <taxon>Fungi</taxon>
        <taxon>Dikarya</taxon>
        <taxon>Ascomycota</taxon>
        <taxon>Saccharomycotina</taxon>
        <taxon>Saccharomycetes</taxon>
        <taxon>Saccharomycetales</taxon>
        <taxon>Saccharomycetaceae</taxon>
        <taxon>Kluyveromyces</taxon>
    </lineage>
</organism>
<keyword evidence="5" id="KW-1185">Reference proteome</keyword>
<feature type="compositionally biased region" description="Acidic residues" evidence="2">
    <location>
        <begin position="878"/>
        <end position="887"/>
    </location>
</feature>
<dbReference type="InterPro" id="IPR013083">
    <property type="entry name" value="Znf_RING/FYVE/PHD"/>
</dbReference>
<keyword evidence="1" id="KW-0479">Metal-binding</keyword>
<proteinExistence type="predicted"/>
<gene>
    <name evidence="4" type="ORF">KLDO_g705</name>
</gene>
<dbReference type="OrthoDB" id="299997at2759"/>
<evidence type="ECO:0000256" key="2">
    <source>
        <dbReference type="SAM" id="MobiDB-lite"/>
    </source>
</evidence>
<dbReference type="Proteomes" id="UP000031516">
    <property type="component" value="Unassembled WGS sequence"/>
</dbReference>
<dbReference type="GO" id="GO:0008270">
    <property type="term" value="F:zinc ion binding"/>
    <property type="evidence" value="ECO:0007669"/>
    <property type="project" value="UniProtKB-KW"/>
</dbReference>
<sequence>MMHLRTPIVERPKETHTPPSGDRNTPTASSKFFKDVTGKGFRKFSSRLSRTPVDSAPTLSPEVGYDETFPDRPTKPSKQVREQLDIFKRRPKPLNLTPLTPPSSVKKKQPCDRTDSDLIKLESPIQLRFNETRKSSNYLAPPIEQDILSFHSNLFDPKSQFAIDSDDKPFGLGSYDEMTSPTCVMQMQRNMRRASGTKRYNSSSCSICNENIQSLLGGERVIELECSHQCHMDCFVAMMDPSSFKPPRCRSCGKLSNSVDEQTTQDLILRKMRQNNDERSYSGSTLFERTSDAGIGNSGKVVVQSLTANPVTAESKADRSSGRFATPRSQLIHTAQLSSNGLRDVFDYLDKAFDVSTPRNSIALNPLEVGPILKDELRVNLFPKLKRYTVNQNSLKIVFPHLLSVHLPKDDSSLDTKTAQIIMCISTVNCYSEHQSDQLFRTNLQKRVKEVLSSLREHESLGLTIVGRDGSGRAGCQGTFYGFVSKSWDGWDDIIGDLTIVNNTEKHIIPNPIWEVKEMLQTAERLLLTTMDVEESQIRHIVVLSGLHDPGERITKLEDNVYEQRITQLLEKMTSKYNCSVSQWISEDEQKPLLLSDYAPLWYYGISSEFFDDDSFNVKQRISKLRKVSTSEVSVTVRPADDCMTSIHTVYFNGSLLRCEGKNKNEVQLQLGPFGYGQFKSIIVEVEVDVPLMQRRISQFGNSISLLTCAVSQDPEAVELSESVSIELHPTCSSPALSQTTSLFHVSDADADENANENENENEDVDADADTSGASLYLDLPLVPSSSPSCDTLFVTKQIQLMLIESLRKLVTDPAKKTGTVPENTIKELTTVVYGMSRDCSSTNSQKQYSKRTVPNPKFFSEDPKTALRSTGMSVDGFEFDSEEEFR</sequence>
<dbReference type="EMBL" id="CCBQ010000013">
    <property type="protein sequence ID" value="CDO92385.1"/>
    <property type="molecule type" value="Genomic_DNA"/>
</dbReference>
<feature type="domain" description="RING-type" evidence="3">
    <location>
        <begin position="205"/>
        <end position="252"/>
    </location>
</feature>
<dbReference type="SUPFAM" id="SSF57850">
    <property type="entry name" value="RING/U-box"/>
    <property type="match status" value="1"/>
</dbReference>
<feature type="region of interest" description="Disordered" evidence="2">
    <location>
        <begin position="1"/>
        <end position="113"/>
    </location>
</feature>
<comment type="caution">
    <text evidence="4">The sequence shown here is derived from an EMBL/GenBank/DDBJ whole genome shotgun (WGS) entry which is preliminary data.</text>
</comment>
<evidence type="ECO:0000313" key="5">
    <source>
        <dbReference type="Proteomes" id="UP000031516"/>
    </source>
</evidence>
<dbReference type="InterPro" id="IPR001841">
    <property type="entry name" value="Znf_RING"/>
</dbReference>
<keyword evidence="1" id="KW-0863">Zinc-finger</keyword>
<keyword evidence="1" id="KW-0862">Zinc</keyword>
<dbReference type="Gene3D" id="3.30.40.10">
    <property type="entry name" value="Zinc/RING finger domain, C3HC4 (zinc finger)"/>
    <property type="match status" value="1"/>
</dbReference>
<dbReference type="PROSITE" id="PS50089">
    <property type="entry name" value="ZF_RING_2"/>
    <property type="match status" value="1"/>
</dbReference>
<dbReference type="AlphaFoldDB" id="A0A0A8L042"/>
<evidence type="ECO:0000256" key="1">
    <source>
        <dbReference type="PROSITE-ProRule" id="PRU00175"/>
    </source>
</evidence>
<evidence type="ECO:0000259" key="3">
    <source>
        <dbReference type="PROSITE" id="PS50089"/>
    </source>
</evidence>
<feature type="compositionally biased region" description="Basic and acidic residues" evidence="2">
    <location>
        <begin position="69"/>
        <end position="88"/>
    </location>
</feature>
<reference evidence="4 5" key="1">
    <citation type="submission" date="2014-03" db="EMBL/GenBank/DDBJ databases">
        <title>The genome of Kluyveromyces dobzhanskii.</title>
        <authorList>
            <person name="Nystedt B."/>
            <person name="Astrom S."/>
        </authorList>
    </citation>
    <scope>NUCLEOTIDE SEQUENCE [LARGE SCALE GENOMIC DNA]</scope>
    <source>
        <strain evidence="4 5">CBS 2104</strain>
    </source>
</reference>
<feature type="region of interest" description="Disordered" evidence="2">
    <location>
        <begin position="843"/>
        <end position="887"/>
    </location>
</feature>
<evidence type="ECO:0000313" key="4">
    <source>
        <dbReference type="EMBL" id="CDO92385.1"/>
    </source>
</evidence>
<feature type="compositionally biased region" description="Polar residues" evidence="2">
    <location>
        <begin position="843"/>
        <end position="853"/>
    </location>
</feature>
<name>A0A0A8L042_9SACH</name>
<protein>
    <submittedName>
        <fullName evidence="4">WGS project CCBQ000000000 data, contig 00041</fullName>
    </submittedName>
</protein>